<gene>
    <name evidence="3" type="ORF">K1X11_023005</name>
</gene>
<dbReference type="SMART" id="SM00044">
    <property type="entry name" value="CYCc"/>
    <property type="match status" value="1"/>
</dbReference>
<evidence type="ECO:0000256" key="1">
    <source>
        <dbReference type="SAM" id="Phobius"/>
    </source>
</evidence>
<keyword evidence="4" id="KW-1185">Reference proteome</keyword>
<dbReference type="PROSITE" id="PS50125">
    <property type="entry name" value="GUANYLATE_CYCLASE_2"/>
    <property type="match status" value="1"/>
</dbReference>
<dbReference type="Pfam" id="PF05226">
    <property type="entry name" value="CHASE2"/>
    <property type="match status" value="1"/>
</dbReference>
<feature type="transmembrane region" description="Helical" evidence="1">
    <location>
        <begin position="382"/>
        <end position="402"/>
    </location>
</feature>
<dbReference type="InterPro" id="IPR050697">
    <property type="entry name" value="Adenylyl/Guanylyl_Cyclase_3/4"/>
</dbReference>
<name>A0ABZ1C898_9BACT</name>
<protein>
    <submittedName>
        <fullName evidence="3">Adenylate/guanylate cyclase domain-containing protein</fullName>
        <ecNumber evidence="3">4.6.1.-</ecNumber>
    </submittedName>
</protein>
<reference evidence="3 4" key="1">
    <citation type="submission" date="2021-08" db="EMBL/GenBank/DDBJ databases">
        <authorList>
            <person name="Zhang D."/>
            <person name="Zhang A."/>
            <person name="Wang L."/>
        </authorList>
    </citation>
    <scope>NUCLEOTIDE SEQUENCE [LARGE SCALE GENOMIC DNA]</scope>
    <source>
        <strain evidence="3 4">WL0086</strain>
    </source>
</reference>
<accession>A0ABZ1C898</accession>
<dbReference type="RefSeq" id="WP_221030151.1">
    <property type="nucleotide sequence ID" value="NZ_CP139781.1"/>
</dbReference>
<dbReference type="GO" id="GO:0016829">
    <property type="term" value="F:lyase activity"/>
    <property type="evidence" value="ECO:0007669"/>
    <property type="project" value="UniProtKB-KW"/>
</dbReference>
<dbReference type="SMART" id="SM01080">
    <property type="entry name" value="CHASE2"/>
    <property type="match status" value="1"/>
</dbReference>
<dbReference type="Proteomes" id="UP000738431">
    <property type="component" value="Chromosome"/>
</dbReference>
<evidence type="ECO:0000313" key="4">
    <source>
        <dbReference type="Proteomes" id="UP000738431"/>
    </source>
</evidence>
<keyword evidence="1" id="KW-0812">Transmembrane</keyword>
<dbReference type="PANTHER" id="PTHR43081">
    <property type="entry name" value="ADENYLATE CYCLASE, TERMINAL-DIFFERENTIATION SPECIFIC-RELATED"/>
    <property type="match status" value="1"/>
</dbReference>
<dbReference type="EMBL" id="CP139781">
    <property type="protein sequence ID" value="WRQ87691.1"/>
    <property type="molecule type" value="Genomic_DNA"/>
</dbReference>
<keyword evidence="1" id="KW-1133">Transmembrane helix</keyword>
<feature type="transmembrane region" description="Helical" evidence="1">
    <location>
        <begin position="358"/>
        <end position="375"/>
    </location>
</feature>
<feature type="transmembrane region" description="Helical" evidence="1">
    <location>
        <begin position="408"/>
        <end position="431"/>
    </location>
</feature>
<organism evidence="3 4">
    <name type="scientific">Actomonas aquatica</name>
    <dbReference type="NCBI Taxonomy" id="2866162"/>
    <lineage>
        <taxon>Bacteria</taxon>
        <taxon>Pseudomonadati</taxon>
        <taxon>Verrucomicrobiota</taxon>
        <taxon>Opitutia</taxon>
        <taxon>Opitutales</taxon>
        <taxon>Opitutaceae</taxon>
        <taxon>Actomonas</taxon>
    </lineage>
</organism>
<evidence type="ECO:0000259" key="2">
    <source>
        <dbReference type="PROSITE" id="PS50125"/>
    </source>
</evidence>
<proteinExistence type="predicted"/>
<dbReference type="SUPFAM" id="SSF55073">
    <property type="entry name" value="Nucleotide cyclase"/>
    <property type="match status" value="1"/>
</dbReference>
<feature type="domain" description="Guanylate cyclase" evidence="2">
    <location>
        <begin position="473"/>
        <end position="611"/>
    </location>
</feature>
<dbReference type="Pfam" id="PF00211">
    <property type="entry name" value="Guanylate_cyc"/>
    <property type="match status" value="1"/>
</dbReference>
<keyword evidence="1" id="KW-0472">Membrane</keyword>
<sequence>MTRRTTKADLGLLVAPLLCFGFAWLLSQLEFMQRFEWRSLDWRTQVRAQWGQPAPDDRLLVLGIGEHTTLNIEPWPFGRAYHGQLQYLARHDPPRVWAWDIIFADRRRRDGTAVDAAGDLTFSVATEALAELDVPVVFAAVASELDQAEALASPGLTAPIPHVVGDISQLEGDISATLPFPDLRAHGYFGFADAPRGAGGIVRHMPLLVRIGEAVYPSLALQTVMQYWRVPADEVRVVLGESIRLGREAEGREIPIDAAGRLLVNYRYEKVEPGETTGRDFPVVEYFNQLIALDQYYEQGATDARPPVPMRDRIVMVGEFSTDTGATPFADQSPLVLLQANVLNSILTGDFVRRVPAAWIWWGALLMGYAGIGLMRRRSVWWLSLFTLLTAGGFAASAFALWRAQSVWVPLVGPLVGFGLLQFGFFVYRVWVEQAAKQQIRSMFGSYLSPVVINQMVASGEQPVLGGSAVELTAYFSDIQSFSAFSEVLEPPRLVSLLNEYLTACTDIIQEQGGTLDKYIGDAVVAMFGAPVPLPDHAYRACLTSLLVQRKQAELRAAWQAQGETWPPLVHRMRTRIGLNTGRCMVGNMGSRTRFDYTMMGDNVNLAARMESGAKFWGVYNMVTEETRRACEAHAEGRIVFRALGRIRVKGRQAPVAVHEVMGLQEDHDAEGEGLRAAFEQALHWFYAGDLEAAAQGFRICVPRERLQPERDEGILTNPSLTYLKVVEELQRRPLPADWDGVYEMLSK</sequence>
<keyword evidence="3" id="KW-0456">Lyase</keyword>
<dbReference type="InterPro" id="IPR001054">
    <property type="entry name" value="A/G_cyclase"/>
</dbReference>
<dbReference type="InterPro" id="IPR029787">
    <property type="entry name" value="Nucleotide_cyclase"/>
</dbReference>
<dbReference type="CDD" id="cd07302">
    <property type="entry name" value="CHD"/>
    <property type="match status" value="1"/>
</dbReference>
<dbReference type="Gene3D" id="3.30.70.1230">
    <property type="entry name" value="Nucleotide cyclase"/>
    <property type="match status" value="1"/>
</dbReference>
<reference evidence="3 4" key="2">
    <citation type="submission" date="2023-12" db="EMBL/GenBank/DDBJ databases">
        <title>Description of an unclassified Opitutus bacterium of Verrucomicrobiota.</title>
        <authorList>
            <person name="Zhang D.-F."/>
        </authorList>
    </citation>
    <scope>NUCLEOTIDE SEQUENCE [LARGE SCALE GENOMIC DNA]</scope>
    <source>
        <strain evidence="3 4">WL0086</strain>
    </source>
</reference>
<dbReference type="InterPro" id="IPR007890">
    <property type="entry name" value="CHASE2"/>
</dbReference>
<dbReference type="PANTHER" id="PTHR43081:SF1">
    <property type="entry name" value="ADENYLATE CYCLASE, TERMINAL-DIFFERENTIATION SPECIFIC"/>
    <property type="match status" value="1"/>
</dbReference>
<dbReference type="EC" id="4.6.1.-" evidence="3"/>
<evidence type="ECO:0000313" key="3">
    <source>
        <dbReference type="EMBL" id="WRQ87691.1"/>
    </source>
</evidence>